<dbReference type="EC" id="2.1.1.-" evidence="6"/>
<dbReference type="SUPFAM" id="SSF55315">
    <property type="entry name" value="L30e-like"/>
    <property type="match status" value="1"/>
</dbReference>
<name>E4MUM6_CAPOC</name>
<dbReference type="InterPro" id="IPR029028">
    <property type="entry name" value="Alpha/beta_knot_MTases"/>
</dbReference>
<evidence type="ECO:0000313" key="7">
    <source>
        <dbReference type="Proteomes" id="UP000005391"/>
    </source>
</evidence>
<protein>
    <submittedName>
        <fullName evidence="6">RNA methyltransferase, TrmH family</fullName>
        <ecNumber evidence="6">2.1.1.-</ecNumber>
    </submittedName>
</protein>
<dbReference type="Pfam" id="PF00588">
    <property type="entry name" value="SpoU_methylase"/>
    <property type="match status" value="1"/>
</dbReference>
<evidence type="ECO:0000259" key="4">
    <source>
        <dbReference type="Pfam" id="PF00588"/>
    </source>
</evidence>
<proteinExistence type="inferred from homology"/>
<dbReference type="eggNOG" id="COG0566">
    <property type="taxonomic scope" value="Bacteria"/>
</dbReference>
<dbReference type="Pfam" id="PF22435">
    <property type="entry name" value="MRM3-like_sub_bind"/>
    <property type="match status" value="1"/>
</dbReference>
<comment type="similarity">
    <text evidence="1">Belongs to the class IV-like SAM-binding methyltransferase superfamily. RNA methyltransferase TrmH family.</text>
</comment>
<comment type="caution">
    <text evidence="6">The sequence shown here is derived from an EMBL/GenBank/DDBJ whole genome shotgun (WGS) entry which is preliminary data.</text>
</comment>
<feature type="domain" description="tRNA/rRNA methyltransferase SpoU type" evidence="4">
    <location>
        <begin position="134"/>
        <end position="272"/>
    </location>
</feature>
<accession>E4MUM6</accession>
<dbReference type="PANTHER" id="PTHR43191:SF2">
    <property type="entry name" value="RRNA METHYLTRANSFERASE 3, MITOCHONDRIAL"/>
    <property type="match status" value="1"/>
</dbReference>
<dbReference type="GO" id="GO:0006396">
    <property type="term" value="P:RNA processing"/>
    <property type="evidence" value="ECO:0007669"/>
    <property type="project" value="InterPro"/>
</dbReference>
<dbReference type="InterPro" id="IPR053888">
    <property type="entry name" value="MRM3-like_sub_bind"/>
</dbReference>
<evidence type="ECO:0000256" key="3">
    <source>
        <dbReference type="ARBA" id="ARBA00022679"/>
    </source>
</evidence>
<evidence type="ECO:0000256" key="1">
    <source>
        <dbReference type="ARBA" id="ARBA00007228"/>
    </source>
</evidence>
<dbReference type="Gene3D" id="3.30.1330.30">
    <property type="match status" value="1"/>
</dbReference>
<dbReference type="InterPro" id="IPR029026">
    <property type="entry name" value="tRNA_m1G_MTases_N"/>
</dbReference>
<dbReference type="GO" id="GO:0008173">
    <property type="term" value="F:RNA methyltransferase activity"/>
    <property type="evidence" value="ECO:0007669"/>
    <property type="project" value="InterPro"/>
</dbReference>
<evidence type="ECO:0000256" key="2">
    <source>
        <dbReference type="ARBA" id="ARBA00022603"/>
    </source>
</evidence>
<reference evidence="6 7" key="1">
    <citation type="submission" date="2010-10" db="EMBL/GenBank/DDBJ databases">
        <authorList>
            <person name="Muzny D."/>
            <person name="Qin X."/>
            <person name="Deng J."/>
            <person name="Jiang H."/>
            <person name="Liu Y."/>
            <person name="Qu J."/>
            <person name="Song X.-Z."/>
            <person name="Zhang L."/>
            <person name="Thornton R."/>
            <person name="Coyle M."/>
            <person name="Francisco L."/>
            <person name="Jackson L."/>
            <person name="Javaid M."/>
            <person name="Korchina V."/>
            <person name="Kovar C."/>
            <person name="Mata R."/>
            <person name="Mathew T."/>
            <person name="Ngo R."/>
            <person name="Nguyen L."/>
            <person name="Nguyen N."/>
            <person name="Okwuonu G."/>
            <person name="Ongeri F."/>
            <person name="Pham C."/>
            <person name="Simmons D."/>
            <person name="Wilczek-Boney K."/>
            <person name="Hale W."/>
            <person name="Jakkamsetti A."/>
            <person name="Pham P."/>
            <person name="Ruth R."/>
            <person name="San Lucas F."/>
            <person name="Warren J."/>
            <person name="Zhang J."/>
            <person name="Zhao Z."/>
            <person name="Zhou C."/>
            <person name="Zhu D."/>
            <person name="Lee S."/>
            <person name="Bess C."/>
            <person name="Blankenburg K."/>
            <person name="Forbes L."/>
            <person name="Fu Q."/>
            <person name="Gubbala S."/>
            <person name="Hirani K."/>
            <person name="Jayaseelan J.C."/>
            <person name="Lara F."/>
            <person name="Munidasa M."/>
            <person name="Palculict T."/>
            <person name="Patil S."/>
            <person name="Pu L.-L."/>
            <person name="Saada N."/>
            <person name="Tang L."/>
            <person name="Weissenberger G."/>
            <person name="Zhu Y."/>
            <person name="Hemphill L."/>
            <person name="Shang Y."/>
            <person name="Youmans B."/>
            <person name="Ayvaz T."/>
            <person name="Ross M."/>
            <person name="Santibanez J."/>
            <person name="Aqrawi P."/>
            <person name="Gross S."/>
            <person name="Joshi V."/>
            <person name="Fowler G."/>
            <person name="Nazareth L."/>
            <person name="Reid J."/>
            <person name="Worley K."/>
            <person name="Petrosino J."/>
            <person name="Highlander S."/>
            <person name="Gibbs R."/>
        </authorList>
    </citation>
    <scope>NUCLEOTIDE SEQUENCE [LARGE SCALE GENOMIC DNA]</scope>
    <source>
        <strain evidence="6 7">F0287</strain>
    </source>
</reference>
<dbReference type="InterPro" id="IPR001537">
    <property type="entry name" value="SpoU_MeTrfase"/>
</dbReference>
<evidence type="ECO:0000259" key="5">
    <source>
        <dbReference type="Pfam" id="PF22435"/>
    </source>
</evidence>
<gene>
    <name evidence="6" type="primary">spoU3</name>
    <name evidence="6" type="ORF">HMPREF1977_2098</name>
</gene>
<feature type="domain" description="MRM3-like substrate binding" evidence="5">
    <location>
        <begin position="24"/>
        <end position="114"/>
    </location>
</feature>
<dbReference type="Gene3D" id="3.40.1280.10">
    <property type="match status" value="1"/>
</dbReference>
<dbReference type="InterPro" id="IPR051259">
    <property type="entry name" value="rRNA_Methyltransferase"/>
</dbReference>
<dbReference type="AlphaFoldDB" id="E4MUM6"/>
<dbReference type="InterPro" id="IPR029064">
    <property type="entry name" value="Ribosomal_eL30-like_sf"/>
</dbReference>
<evidence type="ECO:0000313" key="6">
    <source>
        <dbReference type="EMBL" id="EFS96605.1"/>
    </source>
</evidence>
<dbReference type="GO" id="GO:0003723">
    <property type="term" value="F:RNA binding"/>
    <property type="evidence" value="ECO:0007669"/>
    <property type="project" value="InterPro"/>
</dbReference>
<organism evidence="6 7">
    <name type="scientific">Capnocytophaga ochracea F0287</name>
    <dbReference type="NCBI Taxonomy" id="873517"/>
    <lineage>
        <taxon>Bacteria</taxon>
        <taxon>Pseudomonadati</taxon>
        <taxon>Bacteroidota</taxon>
        <taxon>Flavobacteriia</taxon>
        <taxon>Flavobacteriales</taxon>
        <taxon>Flavobacteriaceae</taxon>
        <taxon>Capnocytophaga</taxon>
    </lineage>
</organism>
<keyword evidence="3 6" id="KW-0808">Transferase</keyword>
<keyword evidence="2 6" id="KW-0489">Methyltransferase</keyword>
<dbReference type="EMBL" id="AEOH01000047">
    <property type="protein sequence ID" value="EFS96605.1"/>
    <property type="molecule type" value="Genomic_DNA"/>
</dbReference>
<dbReference type="CDD" id="cd18104">
    <property type="entry name" value="SpoU-like_RNA-MTase"/>
    <property type="match status" value="1"/>
</dbReference>
<dbReference type="SUPFAM" id="SSF75217">
    <property type="entry name" value="alpha/beta knot"/>
    <property type="match status" value="1"/>
</dbReference>
<dbReference type="GO" id="GO:0032259">
    <property type="term" value="P:methylation"/>
    <property type="evidence" value="ECO:0007669"/>
    <property type="project" value="UniProtKB-KW"/>
</dbReference>
<dbReference type="HOGENOM" id="CLU_021322_3_2_10"/>
<dbReference type="PANTHER" id="PTHR43191">
    <property type="entry name" value="RRNA METHYLTRANSFERASE 3"/>
    <property type="match status" value="1"/>
</dbReference>
<dbReference type="Proteomes" id="UP000005391">
    <property type="component" value="Unassembled WGS sequence"/>
</dbReference>
<sequence length="283" mass="31080">MIIKAAYESRQLYFLKMNITSTQNPLIKKIVLLSEKSRERKKVGICVVEGAREIRLALEGGYTLETLLYQPEIFAEEHLQRLLSYTAQKANPIAISKEVYQKISYRSSTEGVIALIQTKKHSLDTLAFATDSPLLLVAEAPEKPGNIGALLRTADAANIDAVIIANPKTDLYNPNIIRSSVGCVFTVPIATGSTTEVIDFLKAKGINSYCAALTASKPYYEVSFKKASAIVVGTEDQGLTEEWLTHSTQNIIIPMEGIIDSMNVSVAAAVLIFEAKRQRVNLN</sequence>